<dbReference type="Gene3D" id="3.40.1670.10">
    <property type="entry name" value="UbiD C-terminal domain-like"/>
    <property type="match status" value="1"/>
</dbReference>
<dbReference type="AlphaFoldDB" id="A0A445MXK4"/>
<feature type="domain" description="3-octaprenyl-4-hydroxybenzoate carboxy-lyase-like Rift-related" evidence="1">
    <location>
        <begin position="107"/>
        <end position="304"/>
    </location>
</feature>
<evidence type="ECO:0000313" key="4">
    <source>
        <dbReference type="EMBL" id="SPD74139.1"/>
    </source>
</evidence>
<dbReference type="GO" id="GO:0033494">
    <property type="term" value="P:ferulate metabolic process"/>
    <property type="evidence" value="ECO:0007669"/>
    <property type="project" value="TreeGrafter"/>
</dbReference>
<dbReference type="Pfam" id="PF01977">
    <property type="entry name" value="UbiD"/>
    <property type="match status" value="1"/>
</dbReference>
<feature type="domain" description="3-octaprenyl-4-hydroxybenzoate carboxy-lyase-like C-terminal" evidence="3">
    <location>
        <begin position="320"/>
        <end position="450"/>
    </location>
</feature>
<dbReference type="PANTHER" id="PTHR30108">
    <property type="entry name" value="3-OCTAPRENYL-4-HYDROXYBENZOATE CARBOXY-LYASE-RELATED"/>
    <property type="match status" value="1"/>
</dbReference>
<keyword evidence="4" id="KW-0456">Lyase</keyword>
<dbReference type="EMBL" id="OJIN01000119">
    <property type="protein sequence ID" value="SPD74139.1"/>
    <property type="molecule type" value="Genomic_DNA"/>
</dbReference>
<dbReference type="Pfam" id="PF20696">
    <property type="entry name" value="UbiD_C"/>
    <property type="match status" value="1"/>
</dbReference>
<dbReference type="SUPFAM" id="SSF143968">
    <property type="entry name" value="UbiD C-terminal domain-like"/>
    <property type="match status" value="1"/>
</dbReference>
<name>A0A445MXK4_9BACT</name>
<dbReference type="GO" id="GO:0005737">
    <property type="term" value="C:cytoplasm"/>
    <property type="evidence" value="ECO:0007669"/>
    <property type="project" value="TreeGrafter"/>
</dbReference>
<sequence length="492" mass="55364">MKYDDLRDFLVLLEANKELIKINEIVNWDEEIGAIAQESIALDSAAFICNRIKEHENTLCRRITMNTLGNWKRIAIAMGLPEKTSPREMVLEWRKRHRNLIKPTLVKSGPCKENIILRKDVDLSQFPIPKLHAMDGGRYALTWHIVVTKDPDTGWVNVGTYRGMTLDNQNIGMLLSPFQNWGMHAEKYKKRNLKMPISVAIGVDPVTLMTSTTPYPVGVNEYEVAGAIRKEPLKLVKCETNDLPVPANSEIVFEGEIDLDPSTYRHEGPFGEYPGCYSSFTASPKPVFNVQCISYRNDPIFTSGLIGCGPPLKAADSDLFGAITLSAVTWDQIENNGVPGITDVWFDEDMWGSNVFVSIDKAYYGHPRQVAFAIWGAPSSFVLGKYVVVVDSDIDVHNLKKIWAAIANRTNPSKDILVVPRTGGGTLDPSTHPDIKVKTKRVGRWDRVLIDATWDDTWEERSEWGGLTHPPICLASDKELAMIRMKWKKYGF</sequence>
<evidence type="ECO:0000259" key="1">
    <source>
        <dbReference type="Pfam" id="PF01977"/>
    </source>
</evidence>
<dbReference type="InterPro" id="IPR049383">
    <property type="entry name" value="UbiD-like_N"/>
</dbReference>
<accession>A0A445MXK4</accession>
<dbReference type="GO" id="GO:0016831">
    <property type="term" value="F:carboxy-lyase activity"/>
    <property type="evidence" value="ECO:0007669"/>
    <property type="project" value="InterPro"/>
</dbReference>
<gene>
    <name evidence="4" type="ORF">PITCH_A2050027</name>
</gene>
<dbReference type="SUPFAM" id="SSF50475">
    <property type="entry name" value="FMN-binding split barrel"/>
    <property type="match status" value="1"/>
</dbReference>
<dbReference type="InterPro" id="IPR048304">
    <property type="entry name" value="UbiD_Rift_dom"/>
</dbReference>
<dbReference type="NCBIfam" id="TIGR00148">
    <property type="entry name" value="UbiD family decarboxylase"/>
    <property type="match status" value="1"/>
</dbReference>
<protein>
    <submittedName>
        <fullName evidence="4">3-octaprenyl-4-hydroxybenzoate carboxy-lyase</fullName>
    </submittedName>
</protein>
<dbReference type="InterPro" id="IPR002830">
    <property type="entry name" value="UbiD"/>
</dbReference>
<evidence type="ECO:0000259" key="3">
    <source>
        <dbReference type="Pfam" id="PF20696"/>
    </source>
</evidence>
<organism evidence="4">
    <name type="scientific">uncultured Desulfobacterium sp</name>
    <dbReference type="NCBI Taxonomy" id="201089"/>
    <lineage>
        <taxon>Bacteria</taxon>
        <taxon>Pseudomonadati</taxon>
        <taxon>Thermodesulfobacteriota</taxon>
        <taxon>Desulfobacteria</taxon>
        <taxon>Desulfobacterales</taxon>
        <taxon>Desulfobacteriaceae</taxon>
        <taxon>Desulfobacterium</taxon>
        <taxon>environmental samples</taxon>
    </lineage>
</organism>
<reference evidence="4" key="1">
    <citation type="submission" date="2018-01" db="EMBL/GenBank/DDBJ databases">
        <authorList>
            <person name="Regsiter A."/>
            <person name="William W."/>
        </authorList>
    </citation>
    <scope>NUCLEOTIDE SEQUENCE</scope>
    <source>
        <strain evidence="4">TRIP AH-1</strain>
    </source>
</reference>
<dbReference type="PANTHER" id="PTHR30108:SF17">
    <property type="entry name" value="FERULIC ACID DECARBOXYLASE 1"/>
    <property type="match status" value="1"/>
</dbReference>
<dbReference type="GO" id="GO:0046281">
    <property type="term" value="P:cinnamic acid catabolic process"/>
    <property type="evidence" value="ECO:0007669"/>
    <property type="project" value="TreeGrafter"/>
</dbReference>
<evidence type="ECO:0000259" key="2">
    <source>
        <dbReference type="Pfam" id="PF20695"/>
    </source>
</evidence>
<dbReference type="InterPro" id="IPR049381">
    <property type="entry name" value="UbiD-like_C"/>
</dbReference>
<proteinExistence type="predicted"/>
<feature type="domain" description="3-octaprenyl-4-hydroxybenzoate carboxy-lyase-like N-terminal" evidence="2">
    <location>
        <begin position="12"/>
        <end position="90"/>
    </location>
</feature>
<dbReference type="Pfam" id="PF20695">
    <property type="entry name" value="UbiD_N"/>
    <property type="match status" value="1"/>
</dbReference>